<dbReference type="OrthoDB" id="3256901at2759"/>
<dbReference type="Proteomes" id="UP000620124">
    <property type="component" value="Unassembled WGS sequence"/>
</dbReference>
<gene>
    <name evidence="2" type="ORF">MVEN_00234600</name>
</gene>
<name>A0A8H6Z1F3_9AGAR</name>
<dbReference type="AlphaFoldDB" id="A0A8H6Z1F3"/>
<organism evidence="2 3">
    <name type="scientific">Mycena venus</name>
    <dbReference type="NCBI Taxonomy" id="2733690"/>
    <lineage>
        <taxon>Eukaryota</taxon>
        <taxon>Fungi</taxon>
        <taxon>Dikarya</taxon>
        <taxon>Basidiomycota</taxon>
        <taxon>Agaricomycotina</taxon>
        <taxon>Agaricomycetes</taxon>
        <taxon>Agaricomycetidae</taxon>
        <taxon>Agaricales</taxon>
        <taxon>Marasmiineae</taxon>
        <taxon>Mycenaceae</taxon>
        <taxon>Mycena</taxon>
    </lineage>
</organism>
<proteinExistence type="predicted"/>
<comment type="caution">
    <text evidence="2">The sequence shown here is derived from an EMBL/GenBank/DDBJ whole genome shotgun (WGS) entry which is preliminary data.</text>
</comment>
<sequence>MRSCDSKPSLPPTARMTSSSYTALSALGAPITLEEYTRLCNGPLADVLTFLSEHLIGRHAAASARTTLFLAQEAQAKSQLQQPATMRSRADKAVARLGAAKTSSAVHSTQLAELQEKTRAASARLAALQHQLNAKRRTLLLLKVLDAKHALRAQRIEALTRKINELKHTPPQDITVPTPPSQKIDPDLNLSRISHTRDRLADLHRLTLVPSTDPSERLRRAIVRILSTDPNQTQRVVEHCLLVSQSRSRAREKEDDERQPDAHSLDVKSQSNKAKALELKSLIERCEALRLVSFRPHGTRPPFPTPLLTADSRTAKGHVELLRALILDAQLKSREPDEKAGSFASRVRHACGMPESTTTRAVLEDVEREHTGASVSSIPVRLHCVRLRPRPLSSSVDPTTAHAHAVELLTRKAAKAGAGQARAHEVEEVIGEWAKVVAMGEFNQGRIRSEA</sequence>
<evidence type="ECO:0000256" key="1">
    <source>
        <dbReference type="SAM" id="MobiDB-lite"/>
    </source>
</evidence>
<accession>A0A8H6Z1F3</accession>
<evidence type="ECO:0000313" key="3">
    <source>
        <dbReference type="Proteomes" id="UP000620124"/>
    </source>
</evidence>
<dbReference type="EMBL" id="JACAZI010000002">
    <property type="protein sequence ID" value="KAF7369077.1"/>
    <property type="molecule type" value="Genomic_DNA"/>
</dbReference>
<evidence type="ECO:0000313" key="2">
    <source>
        <dbReference type="EMBL" id="KAF7369077.1"/>
    </source>
</evidence>
<protein>
    <submittedName>
        <fullName evidence="2">Uncharacterized protein</fullName>
    </submittedName>
</protein>
<feature type="region of interest" description="Disordered" evidence="1">
    <location>
        <begin position="245"/>
        <end position="271"/>
    </location>
</feature>
<keyword evidence="3" id="KW-1185">Reference proteome</keyword>
<reference evidence="2" key="1">
    <citation type="submission" date="2020-05" db="EMBL/GenBank/DDBJ databases">
        <title>Mycena genomes resolve the evolution of fungal bioluminescence.</title>
        <authorList>
            <person name="Tsai I.J."/>
        </authorList>
    </citation>
    <scope>NUCLEOTIDE SEQUENCE</scope>
    <source>
        <strain evidence="2">CCC161011</strain>
    </source>
</reference>